<keyword evidence="4" id="KW-1185">Reference proteome</keyword>
<evidence type="ECO:0000313" key="4">
    <source>
        <dbReference type="Proteomes" id="UP001634747"/>
    </source>
</evidence>
<feature type="domain" description="Aldehyde dehydrogenase" evidence="2">
    <location>
        <begin position="9"/>
        <end position="447"/>
    </location>
</feature>
<reference evidence="3 4" key="1">
    <citation type="submission" date="2024-12" db="EMBL/GenBank/DDBJ databases">
        <authorList>
            <person name="Lee Y."/>
        </authorList>
    </citation>
    <scope>NUCLEOTIDE SEQUENCE [LARGE SCALE GENOMIC DNA]</scope>
    <source>
        <strain evidence="3 4">03SUJ4</strain>
    </source>
</reference>
<keyword evidence="1" id="KW-0560">Oxidoreductase</keyword>
<evidence type="ECO:0000313" key="3">
    <source>
        <dbReference type="EMBL" id="MFN2974257.1"/>
    </source>
</evidence>
<organism evidence="3 4">
    <name type="scientific">Terriglobus aquaticus</name>
    <dbReference type="NCBI Taxonomy" id="940139"/>
    <lineage>
        <taxon>Bacteria</taxon>
        <taxon>Pseudomonadati</taxon>
        <taxon>Acidobacteriota</taxon>
        <taxon>Terriglobia</taxon>
        <taxon>Terriglobales</taxon>
        <taxon>Acidobacteriaceae</taxon>
        <taxon>Terriglobus</taxon>
    </lineage>
</organism>
<dbReference type="PANTHER" id="PTHR43353:SF3">
    <property type="entry name" value="ALDEHYDE DEHYDROGENASE-RELATED"/>
    <property type="match status" value="1"/>
</dbReference>
<comment type="caution">
    <text evidence="3">The sequence shown here is derived from an EMBL/GenBank/DDBJ whole genome shotgun (WGS) entry which is preliminary data.</text>
</comment>
<dbReference type="SUPFAM" id="SSF53720">
    <property type="entry name" value="ALDH-like"/>
    <property type="match status" value="1"/>
</dbReference>
<dbReference type="RefSeq" id="WP_263414173.1">
    <property type="nucleotide sequence ID" value="NZ_BAABBH010000001.1"/>
</dbReference>
<gene>
    <name evidence="3" type="ORF">ACK2TP_00635</name>
</gene>
<evidence type="ECO:0000259" key="2">
    <source>
        <dbReference type="Pfam" id="PF00171"/>
    </source>
</evidence>
<dbReference type="InterPro" id="IPR050740">
    <property type="entry name" value="Aldehyde_DH_Superfamily"/>
</dbReference>
<dbReference type="EMBL" id="JBJYXY010000001">
    <property type="protein sequence ID" value="MFN2974257.1"/>
    <property type="molecule type" value="Genomic_DNA"/>
</dbReference>
<protein>
    <submittedName>
        <fullName evidence="3">Aldehyde dehydrogenase (NADP(+))</fullName>
    </submittedName>
</protein>
<name>A0ABW9KGN0_9BACT</name>
<dbReference type="InterPro" id="IPR016161">
    <property type="entry name" value="Ald_DH/histidinol_DH"/>
</dbReference>
<dbReference type="Proteomes" id="UP001634747">
    <property type="component" value="Unassembled WGS sequence"/>
</dbReference>
<dbReference type="CDD" id="cd07129">
    <property type="entry name" value="ALDH_KGSADH"/>
    <property type="match status" value="1"/>
</dbReference>
<sequence length="516" mass="53170">MSTSAAPAVFHAINPVDGSSLPETFEISTAEDVHRLASRAQVAHLTLAATRGVDRARLLRAIADGLASNGEAIVSRAHLETGLPLARLQGELLRTTGQLRLFAEVAEEGSWVDARIDEALPDRKPLPRPDIRSMLRPVGPIAVFGASNFPLAFSVAGGDTASALAAGNPVVVKAHPAHPGTSRLVADAIHAAVAACGLPEGTFGIVYDQGTTAGEALVLHPAIRSVAFTGSTAGGQALMRLAASRPEPIPCFAEMGSTNPVFVLPGALRERGAALATGLQTSFTLGSGQFCTKPGLVFVPQDGSDAFLHQLQEGVNGLGSHGMLTPGIAERYAASVEARRGSGAAKWLAGQPAGPSGPGASATAAVFATSLPAFLGDPSLQEEIFGPSTLLIHYGALDDLLAAAASLHGHLTATLHGTDDDLAAAGPLVHLLETRVGRILFNGFPTGVEVCHSMVHGGPFPATSDSRFTSVGTRAMLRFARPVCYQDFPEASLPEALQSGNPLGILRMRNGVVGRA</sequence>
<accession>A0ABW9KGN0</accession>
<dbReference type="PANTHER" id="PTHR43353">
    <property type="entry name" value="SUCCINATE-SEMIALDEHYDE DEHYDROGENASE, MITOCHONDRIAL"/>
    <property type="match status" value="1"/>
</dbReference>
<dbReference type="Gene3D" id="3.40.605.10">
    <property type="entry name" value="Aldehyde Dehydrogenase, Chain A, domain 1"/>
    <property type="match status" value="1"/>
</dbReference>
<proteinExistence type="predicted"/>
<dbReference type="InterPro" id="IPR044151">
    <property type="entry name" value="ALDH_KGSADH"/>
</dbReference>
<dbReference type="InterPro" id="IPR016162">
    <property type="entry name" value="Ald_DH_N"/>
</dbReference>
<dbReference type="InterPro" id="IPR016163">
    <property type="entry name" value="Ald_DH_C"/>
</dbReference>
<dbReference type="Pfam" id="PF00171">
    <property type="entry name" value="Aldedh"/>
    <property type="match status" value="1"/>
</dbReference>
<dbReference type="InterPro" id="IPR015590">
    <property type="entry name" value="Aldehyde_DH_dom"/>
</dbReference>
<evidence type="ECO:0000256" key="1">
    <source>
        <dbReference type="ARBA" id="ARBA00023002"/>
    </source>
</evidence>
<dbReference type="Gene3D" id="3.40.309.10">
    <property type="entry name" value="Aldehyde Dehydrogenase, Chain A, domain 2"/>
    <property type="match status" value="1"/>
</dbReference>